<dbReference type="Proteomes" id="UP000232412">
    <property type="component" value="Unassembled WGS sequence"/>
</dbReference>
<dbReference type="AlphaFoldDB" id="A0A2H1EGY4"/>
<evidence type="ECO:0000256" key="1">
    <source>
        <dbReference type="SAM" id="Phobius"/>
    </source>
</evidence>
<accession>A0A2H1EGY4</accession>
<keyword evidence="1" id="KW-0472">Membrane</keyword>
<feature type="transmembrane region" description="Helical" evidence="1">
    <location>
        <begin position="22"/>
        <end position="43"/>
    </location>
</feature>
<keyword evidence="1" id="KW-1133">Transmembrane helix</keyword>
<evidence type="ECO:0000313" key="2">
    <source>
        <dbReference type="EMBL" id="SHO45412.1"/>
    </source>
</evidence>
<keyword evidence="1" id="KW-0812">Transmembrane</keyword>
<organism evidence="2 3">
    <name type="scientific">Nitrosotalea sinensis</name>
    <dbReference type="NCBI Taxonomy" id="1499975"/>
    <lineage>
        <taxon>Archaea</taxon>
        <taxon>Nitrososphaerota</taxon>
        <taxon>Nitrososphaeria</taxon>
        <taxon>Nitrosotaleales</taxon>
        <taxon>Nitrosotaleaceae</taxon>
        <taxon>Nitrosotalea</taxon>
    </lineage>
</organism>
<reference evidence="3" key="1">
    <citation type="submission" date="2016-12" db="EMBL/GenBank/DDBJ databases">
        <authorList>
            <person name="Herbold C."/>
        </authorList>
    </citation>
    <scope>NUCLEOTIDE SEQUENCE [LARGE SCALE GENOMIC DNA]</scope>
</reference>
<keyword evidence="3" id="KW-1185">Reference proteome</keyword>
<sequence length="47" mass="5232">MFLIKNTAILYMQMSPDPTGEMYAWIAMAAVSALASAVGVFTIHRRR</sequence>
<evidence type="ECO:0000313" key="3">
    <source>
        <dbReference type="Proteomes" id="UP000232412"/>
    </source>
</evidence>
<proteinExistence type="predicted"/>
<gene>
    <name evidence="2" type="ORF">NSIN_20650</name>
</gene>
<dbReference type="EMBL" id="FRFC01000003">
    <property type="protein sequence ID" value="SHO45412.1"/>
    <property type="molecule type" value="Genomic_DNA"/>
</dbReference>
<name>A0A2H1EGY4_9ARCH</name>
<protein>
    <submittedName>
        <fullName evidence="2">Uncharacterized protein</fullName>
    </submittedName>
</protein>